<dbReference type="OrthoDB" id="10462078at2759"/>
<dbReference type="Proteomes" id="UP001165082">
    <property type="component" value="Unassembled WGS sequence"/>
</dbReference>
<evidence type="ECO:0000313" key="4">
    <source>
        <dbReference type="Proteomes" id="UP001165082"/>
    </source>
</evidence>
<comment type="caution">
    <text evidence="3">The sequence shown here is derived from an EMBL/GenBank/DDBJ whole genome shotgun (WGS) entry which is preliminary data.</text>
</comment>
<keyword evidence="2" id="KW-0732">Signal</keyword>
<dbReference type="EMBL" id="BRXZ01001283">
    <property type="protein sequence ID" value="GMH67278.1"/>
    <property type="molecule type" value="Genomic_DNA"/>
</dbReference>
<feature type="chain" id="PRO_5040780819" evidence="2">
    <location>
        <begin position="22"/>
        <end position="358"/>
    </location>
</feature>
<protein>
    <submittedName>
        <fullName evidence="3">Uncharacterized protein</fullName>
    </submittedName>
</protein>
<feature type="region of interest" description="Disordered" evidence="1">
    <location>
        <begin position="23"/>
        <end position="49"/>
    </location>
</feature>
<feature type="signal peptide" evidence="2">
    <location>
        <begin position="1"/>
        <end position="21"/>
    </location>
</feature>
<feature type="region of interest" description="Disordered" evidence="1">
    <location>
        <begin position="324"/>
        <end position="358"/>
    </location>
</feature>
<evidence type="ECO:0000313" key="3">
    <source>
        <dbReference type="EMBL" id="GMH67278.1"/>
    </source>
</evidence>
<feature type="compositionally biased region" description="Basic and acidic residues" evidence="1">
    <location>
        <begin position="324"/>
        <end position="351"/>
    </location>
</feature>
<reference evidence="3" key="1">
    <citation type="submission" date="2022-07" db="EMBL/GenBank/DDBJ databases">
        <title>Genome analysis of Parmales, a sister group of diatoms, reveals the evolutionary specialization of diatoms from phago-mixotrophs to photoautotrophs.</title>
        <authorList>
            <person name="Ban H."/>
            <person name="Sato S."/>
            <person name="Yoshikawa S."/>
            <person name="Kazumasa Y."/>
            <person name="Nakamura Y."/>
            <person name="Ichinomiya M."/>
            <person name="Saitoh K."/>
            <person name="Sato N."/>
            <person name="Blanc-Mathieu R."/>
            <person name="Endo H."/>
            <person name="Kuwata A."/>
            <person name="Ogata H."/>
        </authorList>
    </citation>
    <scope>NUCLEOTIDE SEQUENCE</scope>
</reference>
<keyword evidence="4" id="KW-1185">Reference proteome</keyword>
<name>A0A9W7E6E5_9STRA</name>
<proteinExistence type="predicted"/>
<evidence type="ECO:0000256" key="1">
    <source>
        <dbReference type="SAM" id="MobiDB-lite"/>
    </source>
</evidence>
<accession>A0A9W7E6E5</accession>
<sequence>MWCLPIILFACLLLTFEPVYSNPTSPKLSSDEDAKSAPPSPPPRPFGVEVKGGGEEIVVDKQEIIDDGIPGSVKDDTEVAKAHKAFVPHPHIQPPKNPSPTSPLHLPPTGYELSAIIIVLENGNSAFAAESAPHRFPYVPSEGPSPLSTRDLRPSKTVLSHAAMGSSGEWVKSGSGAHGGGDLVVCLSRCEVEVSGGQGERVRTFQAGSSLLFKDYYGAGHRIYSHSEPLQILTINLKRDCVGDDCGEGWMEGNNGTKTTKEIIKKKVQSQVPSNIDILGYVFGGTLAGVGGHFFMKVLPVYVVMVGMGEKAAEIAAEIAAAKAAKEGEEGGEMEKGETDKSKQDAADREAAAAGGAD</sequence>
<evidence type="ECO:0000256" key="2">
    <source>
        <dbReference type="SAM" id="SignalP"/>
    </source>
</evidence>
<dbReference type="AlphaFoldDB" id="A0A9W7E6E5"/>
<gene>
    <name evidence="3" type="ORF">TrRE_jg4516</name>
</gene>
<organism evidence="3 4">
    <name type="scientific">Triparma retinervis</name>
    <dbReference type="NCBI Taxonomy" id="2557542"/>
    <lineage>
        <taxon>Eukaryota</taxon>
        <taxon>Sar</taxon>
        <taxon>Stramenopiles</taxon>
        <taxon>Ochrophyta</taxon>
        <taxon>Bolidophyceae</taxon>
        <taxon>Parmales</taxon>
        <taxon>Triparmaceae</taxon>
        <taxon>Triparma</taxon>
    </lineage>
</organism>